<gene>
    <name evidence="1" type="ORF">E5356_05160</name>
</gene>
<evidence type="ECO:0000313" key="2">
    <source>
        <dbReference type="Proteomes" id="UP000305751"/>
    </source>
</evidence>
<keyword evidence="2" id="KW-1185">Reference proteome</keyword>
<dbReference type="EMBL" id="SRZA01000008">
    <property type="protein sequence ID" value="TGY07118.1"/>
    <property type="molecule type" value="Genomic_DNA"/>
</dbReference>
<dbReference type="Proteomes" id="UP000305751">
    <property type="component" value="Unassembled WGS sequence"/>
</dbReference>
<reference evidence="1 2" key="1">
    <citation type="submission" date="2019-04" db="EMBL/GenBank/DDBJ databases">
        <title>Microbes associate with the intestines of laboratory mice.</title>
        <authorList>
            <person name="Navarre W."/>
            <person name="Wong E."/>
            <person name="Huang K."/>
            <person name="Tropini C."/>
            <person name="Ng K."/>
            <person name="Yu B."/>
        </authorList>
    </citation>
    <scope>NUCLEOTIDE SEQUENCE [LARGE SCALE GENOMIC DNA]</scope>
    <source>
        <strain evidence="1 2">NM70_E10</strain>
    </source>
</reference>
<protein>
    <submittedName>
        <fullName evidence="1">Uncharacterized protein</fullName>
    </submittedName>
</protein>
<dbReference type="AlphaFoldDB" id="A0A4S2AZN3"/>
<organism evidence="1 2">
    <name type="scientific">Bacteroides acidifaciens</name>
    <dbReference type="NCBI Taxonomy" id="85831"/>
    <lineage>
        <taxon>Bacteria</taxon>
        <taxon>Pseudomonadati</taxon>
        <taxon>Bacteroidota</taxon>
        <taxon>Bacteroidia</taxon>
        <taxon>Bacteroidales</taxon>
        <taxon>Bacteroidaceae</taxon>
        <taxon>Bacteroides</taxon>
    </lineage>
</organism>
<accession>A0A4S2AZN3</accession>
<evidence type="ECO:0000313" key="1">
    <source>
        <dbReference type="EMBL" id="TGY07118.1"/>
    </source>
</evidence>
<dbReference type="RefSeq" id="WP_136013788.1">
    <property type="nucleotide sequence ID" value="NZ_SRZA01000008.1"/>
</dbReference>
<sequence>METLKATLSRTITGAQLCKVYDALEDEERPYDATVRAVKDKKRLISMRICPEDKPYFQDLIKTACE</sequence>
<name>A0A4S2AZN3_9BACE</name>
<proteinExistence type="predicted"/>
<comment type="caution">
    <text evidence="1">The sequence shown here is derived from an EMBL/GenBank/DDBJ whole genome shotgun (WGS) entry which is preliminary data.</text>
</comment>